<dbReference type="OrthoDB" id="10261556at2759"/>
<feature type="compositionally biased region" description="Basic residues" evidence="1">
    <location>
        <begin position="275"/>
        <end position="287"/>
    </location>
</feature>
<dbReference type="Pfam" id="PF01927">
    <property type="entry name" value="Mut7-C"/>
    <property type="match status" value="1"/>
</dbReference>
<dbReference type="Gene3D" id="3.30.420.10">
    <property type="entry name" value="Ribonuclease H-like superfamily/Ribonuclease H"/>
    <property type="match status" value="1"/>
</dbReference>
<gene>
    <name evidence="4" type="ORF">A3770_01p09350</name>
</gene>
<dbReference type="InterPro" id="IPR002562">
    <property type="entry name" value="3'-5'_exonuclease_dom"/>
</dbReference>
<dbReference type="GO" id="GO:0006139">
    <property type="term" value="P:nucleobase-containing compound metabolic process"/>
    <property type="evidence" value="ECO:0007669"/>
    <property type="project" value="InterPro"/>
</dbReference>
<dbReference type="Pfam" id="PF01612">
    <property type="entry name" value="DNA_pol_A_exo1"/>
    <property type="match status" value="1"/>
</dbReference>
<feature type="domain" description="3'-5' exonuclease" evidence="2">
    <location>
        <begin position="73"/>
        <end position="227"/>
    </location>
</feature>
<dbReference type="Proteomes" id="UP000316726">
    <property type="component" value="Chromosome 1"/>
</dbReference>
<dbReference type="InterPro" id="IPR036397">
    <property type="entry name" value="RNaseH_sf"/>
</dbReference>
<dbReference type="InterPro" id="IPR012337">
    <property type="entry name" value="RNaseH-like_sf"/>
</dbReference>
<dbReference type="EMBL" id="CP031034">
    <property type="protein sequence ID" value="QDZ18417.1"/>
    <property type="molecule type" value="Genomic_DNA"/>
</dbReference>
<feature type="region of interest" description="Disordered" evidence="1">
    <location>
        <begin position="259"/>
        <end position="298"/>
    </location>
</feature>
<dbReference type="STRING" id="1764295.A0A5B8MDB5"/>
<dbReference type="PANTHER" id="PTHR47765">
    <property type="entry name" value="3'-5' EXONUCLEASE DOMAIN-CONTAINING PROTEIN"/>
    <property type="match status" value="1"/>
</dbReference>
<dbReference type="GO" id="GO:0008408">
    <property type="term" value="F:3'-5' exonuclease activity"/>
    <property type="evidence" value="ECO:0007669"/>
    <property type="project" value="InterPro"/>
</dbReference>
<accession>A0A5B8MDB5</accession>
<feature type="domain" description="Mut7-C RNAse" evidence="3">
    <location>
        <begin position="332"/>
        <end position="477"/>
    </location>
</feature>
<keyword evidence="4" id="KW-0540">Nuclease</keyword>
<dbReference type="InterPro" id="IPR052408">
    <property type="entry name" value="Exonuclease_MUT-7-like"/>
</dbReference>
<dbReference type="PANTHER" id="PTHR47765:SF2">
    <property type="entry name" value="EXONUCLEASE MUT-7 HOMOLOG"/>
    <property type="match status" value="1"/>
</dbReference>
<dbReference type="GO" id="GO:0003676">
    <property type="term" value="F:nucleic acid binding"/>
    <property type="evidence" value="ECO:0007669"/>
    <property type="project" value="InterPro"/>
</dbReference>
<keyword evidence="4" id="KW-0269">Exonuclease</keyword>
<keyword evidence="5" id="KW-1185">Reference proteome</keyword>
<sequence>MIDLKVCERGPDGYLQLSEGRGVRFIDTDEGLETFFSCQVGVLCLCALDAEWPPVFSNDGTRRRRGHTQAATLAQLALVDESRAHHFVVIDLMKISPAFVKQHIIQAIFECSDVVKVGYSLWQDVKAVVVSTTSSSTEGGHHHQNHQEELNGLREMSKGTSWVDLQRYHGEFINPRGSALGLTDLTSVLLGCPLNKALQCSAWGDRPLRQDQLEYAALDAACLLDAFGKTVDRVLKGKGEAPLNPMDAAKGLERALNAKYEERASRNRSQNGRGQGKKKKKKKKQGRARGEVESHEGDDLDRADEVAVLLQEGCEEIKSMISGWFVKREEPPKFICDEMLGGLAKQLRSCGLDCELAVRPTSNCDYVREMVETAEREDRILLTSSVRLYQRRLTEQVVLVRTRGRREQLQQILAAFAVSVPDSNLFTRCILCNGRFERCTEEAKLESIAPAIRRKHEAFFECVRCKKVYWEGKKYETAFQGLKGSLEKLTLGAGKDAR</sequence>
<dbReference type="AlphaFoldDB" id="A0A5B8MDB5"/>
<evidence type="ECO:0000313" key="4">
    <source>
        <dbReference type="EMBL" id="QDZ18417.1"/>
    </source>
</evidence>
<dbReference type="InterPro" id="IPR002782">
    <property type="entry name" value="Mut7-C_RNAse_dom"/>
</dbReference>
<evidence type="ECO:0000313" key="5">
    <source>
        <dbReference type="Proteomes" id="UP000316726"/>
    </source>
</evidence>
<evidence type="ECO:0000256" key="1">
    <source>
        <dbReference type="SAM" id="MobiDB-lite"/>
    </source>
</evidence>
<organism evidence="4 5">
    <name type="scientific">Chloropicon primus</name>
    <dbReference type="NCBI Taxonomy" id="1764295"/>
    <lineage>
        <taxon>Eukaryota</taxon>
        <taxon>Viridiplantae</taxon>
        <taxon>Chlorophyta</taxon>
        <taxon>Chloropicophyceae</taxon>
        <taxon>Chloropicales</taxon>
        <taxon>Chloropicaceae</taxon>
        <taxon>Chloropicon</taxon>
    </lineage>
</organism>
<keyword evidence="4" id="KW-0378">Hydrolase</keyword>
<name>A0A5B8MDB5_9CHLO</name>
<evidence type="ECO:0000259" key="3">
    <source>
        <dbReference type="Pfam" id="PF01927"/>
    </source>
</evidence>
<reference evidence="4 5" key="1">
    <citation type="submission" date="2018-07" db="EMBL/GenBank/DDBJ databases">
        <title>The complete nuclear genome of the prasinophyte Chloropicon primus (CCMP1205).</title>
        <authorList>
            <person name="Pombert J.-F."/>
            <person name="Otis C."/>
            <person name="Turmel M."/>
            <person name="Lemieux C."/>
        </authorList>
    </citation>
    <scope>NUCLEOTIDE SEQUENCE [LARGE SCALE GENOMIC DNA]</scope>
    <source>
        <strain evidence="4 5">CCMP1205</strain>
    </source>
</reference>
<evidence type="ECO:0000259" key="2">
    <source>
        <dbReference type="Pfam" id="PF01612"/>
    </source>
</evidence>
<dbReference type="SUPFAM" id="SSF53098">
    <property type="entry name" value="Ribonuclease H-like"/>
    <property type="match status" value="1"/>
</dbReference>
<feature type="compositionally biased region" description="Basic and acidic residues" evidence="1">
    <location>
        <begin position="288"/>
        <end position="297"/>
    </location>
</feature>
<protein>
    <submittedName>
        <fullName evidence="4">Mut7-like exonuclease</fullName>
    </submittedName>
</protein>
<proteinExistence type="predicted"/>